<accession>A0A0A9FW15</accession>
<organism evidence="1">
    <name type="scientific">Arundo donax</name>
    <name type="common">Giant reed</name>
    <name type="synonym">Donax arundinaceus</name>
    <dbReference type="NCBI Taxonomy" id="35708"/>
    <lineage>
        <taxon>Eukaryota</taxon>
        <taxon>Viridiplantae</taxon>
        <taxon>Streptophyta</taxon>
        <taxon>Embryophyta</taxon>
        <taxon>Tracheophyta</taxon>
        <taxon>Spermatophyta</taxon>
        <taxon>Magnoliopsida</taxon>
        <taxon>Liliopsida</taxon>
        <taxon>Poales</taxon>
        <taxon>Poaceae</taxon>
        <taxon>PACMAD clade</taxon>
        <taxon>Arundinoideae</taxon>
        <taxon>Arundineae</taxon>
        <taxon>Arundo</taxon>
    </lineage>
</organism>
<dbReference type="EMBL" id="GBRH01180876">
    <property type="protein sequence ID" value="JAE17020.1"/>
    <property type="molecule type" value="Transcribed_RNA"/>
</dbReference>
<protein>
    <submittedName>
        <fullName evidence="1">Uncharacterized protein</fullName>
    </submittedName>
</protein>
<proteinExistence type="predicted"/>
<reference evidence="1" key="1">
    <citation type="submission" date="2014-09" db="EMBL/GenBank/DDBJ databases">
        <authorList>
            <person name="Magalhaes I.L.F."/>
            <person name="Oliveira U."/>
            <person name="Santos F.R."/>
            <person name="Vidigal T.H.D.A."/>
            <person name="Brescovit A.D."/>
            <person name="Santos A.J."/>
        </authorList>
    </citation>
    <scope>NUCLEOTIDE SEQUENCE</scope>
    <source>
        <tissue evidence="1">Shoot tissue taken approximately 20 cm above the soil surface</tissue>
    </source>
</reference>
<reference evidence="1" key="2">
    <citation type="journal article" date="2015" name="Data Brief">
        <title>Shoot transcriptome of the giant reed, Arundo donax.</title>
        <authorList>
            <person name="Barrero R.A."/>
            <person name="Guerrero F.D."/>
            <person name="Moolhuijzen P."/>
            <person name="Goolsby J.A."/>
            <person name="Tidwell J."/>
            <person name="Bellgard S.E."/>
            <person name="Bellgard M.I."/>
        </authorList>
    </citation>
    <scope>NUCLEOTIDE SEQUENCE</scope>
    <source>
        <tissue evidence="1">Shoot tissue taken approximately 20 cm above the soil surface</tissue>
    </source>
</reference>
<dbReference type="AlphaFoldDB" id="A0A0A9FW15"/>
<evidence type="ECO:0000313" key="1">
    <source>
        <dbReference type="EMBL" id="JAE17020.1"/>
    </source>
</evidence>
<sequence length="75" mass="8046">MAKVDVTKDEKAAGVNWDGEARDEAALVDVGAVGAVQVGHHQTPVLLLQPSMRARNIPCMDASHQFHNASELDLL</sequence>
<name>A0A0A9FW15_ARUDO</name>